<accession>A0A235BY27</accession>
<dbReference type="EC" id="5.2.1.8" evidence="2"/>
<reference evidence="8 9" key="1">
    <citation type="submission" date="2017-07" db="EMBL/GenBank/DDBJ databases">
        <title>Recovery of genomes from metagenomes via a dereplication, aggregation, and scoring strategy.</title>
        <authorList>
            <person name="Sieber C.M."/>
            <person name="Probst A.J."/>
            <person name="Sharrar A."/>
            <person name="Thomas B.C."/>
            <person name="Hess M."/>
            <person name="Tringe S.G."/>
            <person name="Banfield J.F."/>
        </authorList>
    </citation>
    <scope>NUCLEOTIDE SEQUENCE [LARGE SCALE GENOMIC DNA]</scope>
    <source>
        <strain evidence="8">JGI_Cruoil_03_51_56</strain>
    </source>
</reference>
<keyword evidence="3" id="KW-0732">Signal</keyword>
<dbReference type="InterPro" id="IPR027304">
    <property type="entry name" value="Trigger_fact/SurA_dom_sf"/>
</dbReference>
<dbReference type="AlphaFoldDB" id="A0A235BY27"/>
<name>A0A235BY27_UNCW3</name>
<dbReference type="GO" id="GO:0003755">
    <property type="term" value="F:peptidyl-prolyl cis-trans isomerase activity"/>
    <property type="evidence" value="ECO:0007669"/>
    <property type="project" value="UniProtKB-KW"/>
</dbReference>
<dbReference type="Gene3D" id="1.10.8.1040">
    <property type="match status" value="1"/>
</dbReference>
<dbReference type="Gene3D" id="6.10.140.970">
    <property type="match status" value="1"/>
</dbReference>
<dbReference type="InterPro" id="IPR050245">
    <property type="entry name" value="PrsA_foldase"/>
</dbReference>
<evidence type="ECO:0000256" key="6">
    <source>
        <dbReference type="PROSITE-ProRule" id="PRU00278"/>
    </source>
</evidence>
<dbReference type="InterPro" id="IPR046357">
    <property type="entry name" value="PPIase_dom_sf"/>
</dbReference>
<dbReference type="SUPFAM" id="SSF54534">
    <property type="entry name" value="FKBP-like"/>
    <property type="match status" value="1"/>
</dbReference>
<keyword evidence="5 6" id="KW-0413">Isomerase</keyword>
<evidence type="ECO:0000313" key="8">
    <source>
        <dbReference type="EMBL" id="OYD16455.1"/>
    </source>
</evidence>
<evidence type="ECO:0000256" key="2">
    <source>
        <dbReference type="ARBA" id="ARBA00013194"/>
    </source>
</evidence>
<gene>
    <name evidence="8" type="ORF">CH330_02755</name>
</gene>
<dbReference type="Proteomes" id="UP000215559">
    <property type="component" value="Unassembled WGS sequence"/>
</dbReference>
<comment type="catalytic activity">
    <reaction evidence="1">
        <text>[protein]-peptidylproline (omega=180) = [protein]-peptidylproline (omega=0)</text>
        <dbReference type="Rhea" id="RHEA:16237"/>
        <dbReference type="Rhea" id="RHEA-COMP:10747"/>
        <dbReference type="Rhea" id="RHEA-COMP:10748"/>
        <dbReference type="ChEBI" id="CHEBI:83833"/>
        <dbReference type="ChEBI" id="CHEBI:83834"/>
        <dbReference type="EC" id="5.2.1.8"/>
    </reaction>
</comment>
<proteinExistence type="predicted"/>
<keyword evidence="4 6" id="KW-0697">Rotamase</keyword>
<dbReference type="Pfam" id="PF00639">
    <property type="entry name" value="Rotamase"/>
    <property type="match status" value="1"/>
</dbReference>
<dbReference type="PANTHER" id="PTHR47245:SF1">
    <property type="entry name" value="FOLDASE PROTEIN PRSA"/>
    <property type="match status" value="1"/>
</dbReference>
<dbReference type="SUPFAM" id="SSF109998">
    <property type="entry name" value="Triger factor/SurA peptide-binding domain-like"/>
    <property type="match status" value="2"/>
</dbReference>
<dbReference type="PROSITE" id="PS50198">
    <property type="entry name" value="PPIC_PPIASE_2"/>
    <property type="match status" value="1"/>
</dbReference>
<dbReference type="InterPro" id="IPR000297">
    <property type="entry name" value="PPIase_PpiC"/>
</dbReference>
<dbReference type="InterPro" id="IPR023058">
    <property type="entry name" value="PPIase_PpiC_CS"/>
</dbReference>
<protein>
    <recommendedName>
        <fullName evidence="2">peptidylprolyl isomerase</fullName>
        <ecNumber evidence="2">5.2.1.8</ecNumber>
    </recommendedName>
</protein>
<evidence type="ECO:0000256" key="3">
    <source>
        <dbReference type="ARBA" id="ARBA00022729"/>
    </source>
</evidence>
<evidence type="ECO:0000313" key="9">
    <source>
        <dbReference type="Proteomes" id="UP000215559"/>
    </source>
</evidence>
<dbReference type="PANTHER" id="PTHR47245">
    <property type="entry name" value="PEPTIDYLPROLYL ISOMERASE"/>
    <property type="match status" value="1"/>
</dbReference>
<feature type="domain" description="PpiC" evidence="7">
    <location>
        <begin position="129"/>
        <end position="218"/>
    </location>
</feature>
<dbReference type="EMBL" id="NOZP01000049">
    <property type="protein sequence ID" value="OYD16455.1"/>
    <property type="molecule type" value="Genomic_DNA"/>
</dbReference>
<evidence type="ECO:0000259" key="7">
    <source>
        <dbReference type="PROSITE" id="PS50198"/>
    </source>
</evidence>
<evidence type="ECO:0000256" key="4">
    <source>
        <dbReference type="ARBA" id="ARBA00023110"/>
    </source>
</evidence>
<sequence length="446" mass="51224">MIHIAFRLLYRYSVVALAGLLIMECSQKQPVVARVNNKAITSQQLAASLPWRIDSTIGEDKTKHRVLENIVTKELFVQEAERQGLEQEITYRLELEKKGLVTQELYNTVVARGNRLNELDLEVAYKLLKNEIHTKLIEVPSESLARRIASELNADVPFETLAVRYSVHPSAPSGGDLGYRPELAIPEPVRSVVLALAPGGRTNPVRVGNNYQIIMLVDRRPADPPPPPFQEIKQKLTSSLKQKQRRDLANKYLADLRTRLVYDPKGLDILCKPVDSITEEEKEECVAIRDNTKYVKVKRLLHVARRFPASLDTAMRKYTIRREIEEDLLYDDALHRGLDKLPRVQKKLAQKHSDLLYEALYKKEITDKVTVSDKAVRNYYEQNRSKYVNSKFEAVSSMIRHRLLAERRDKRLKEYTAGLRSKANITIDEVALRSVARARKNSKEHK</sequence>
<evidence type="ECO:0000256" key="1">
    <source>
        <dbReference type="ARBA" id="ARBA00000971"/>
    </source>
</evidence>
<evidence type="ECO:0000256" key="5">
    <source>
        <dbReference type="ARBA" id="ARBA00023235"/>
    </source>
</evidence>
<dbReference type="Gene3D" id="3.10.50.40">
    <property type="match status" value="1"/>
</dbReference>
<comment type="caution">
    <text evidence="8">The sequence shown here is derived from an EMBL/GenBank/DDBJ whole genome shotgun (WGS) entry which is preliminary data.</text>
</comment>
<organism evidence="8 9">
    <name type="scientific">candidate division WOR-3 bacterium JGI_Cruoil_03_51_56</name>
    <dbReference type="NCBI Taxonomy" id="1973747"/>
    <lineage>
        <taxon>Bacteria</taxon>
        <taxon>Bacteria division WOR-3</taxon>
    </lineage>
</organism>
<dbReference type="PROSITE" id="PS01096">
    <property type="entry name" value="PPIC_PPIASE_1"/>
    <property type="match status" value="1"/>
</dbReference>